<organism evidence="6 7">
    <name type="scientific">Cellulomonas avistercoris</name>
    <dbReference type="NCBI Taxonomy" id="2762242"/>
    <lineage>
        <taxon>Bacteria</taxon>
        <taxon>Bacillati</taxon>
        <taxon>Actinomycetota</taxon>
        <taxon>Actinomycetes</taxon>
        <taxon>Micrococcales</taxon>
        <taxon>Cellulomonadaceae</taxon>
        <taxon>Cellulomonas</taxon>
    </lineage>
</organism>
<accession>A0ABR8QH31</accession>
<dbReference type="Gene3D" id="3.30.365.10">
    <property type="entry name" value="Aldehyde oxidase/xanthine dehydrogenase, molybdopterin binding domain"/>
    <property type="match status" value="4"/>
</dbReference>
<dbReference type="SUPFAM" id="SSF47741">
    <property type="entry name" value="CO dehydrogenase ISP C-domain like"/>
    <property type="match status" value="1"/>
</dbReference>
<dbReference type="SUPFAM" id="SSF54665">
    <property type="entry name" value="CO dehydrogenase molybdoprotein N-domain-like"/>
    <property type="match status" value="1"/>
</dbReference>
<dbReference type="PROSITE" id="PS00197">
    <property type="entry name" value="2FE2S_FER_1"/>
    <property type="match status" value="1"/>
</dbReference>
<keyword evidence="3" id="KW-0560">Oxidoreductase</keyword>
<dbReference type="Pfam" id="PF01799">
    <property type="entry name" value="Fer2_2"/>
    <property type="match status" value="1"/>
</dbReference>
<proteinExistence type="inferred from homology"/>
<dbReference type="InterPro" id="IPR046867">
    <property type="entry name" value="AldOxase/xan_DH_MoCoBD2"/>
</dbReference>
<dbReference type="InterPro" id="IPR000674">
    <property type="entry name" value="Ald_Oxase/Xan_DH_a/b"/>
</dbReference>
<dbReference type="PANTHER" id="PTHR11908">
    <property type="entry name" value="XANTHINE DEHYDROGENASE"/>
    <property type="match status" value="1"/>
</dbReference>
<dbReference type="Proteomes" id="UP000604241">
    <property type="component" value="Unassembled WGS sequence"/>
</dbReference>
<dbReference type="InterPro" id="IPR036884">
    <property type="entry name" value="2Fe-2S-bd_dom_sf"/>
</dbReference>
<dbReference type="Pfam" id="PF20256">
    <property type="entry name" value="MoCoBD_2"/>
    <property type="match status" value="1"/>
</dbReference>
<evidence type="ECO:0000313" key="7">
    <source>
        <dbReference type="Proteomes" id="UP000604241"/>
    </source>
</evidence>
<dbReference type="Gene3D" id="3.10.20.30">
    <property type="match status" value="1"/>
</dbReference>
<evidence type="ECO:0000256" key="2">
    <source>
        <dbReference type="ARBA" id="ARBA00022723"/>
    </source>
</evidence>
<keyword evidence="4" id="KW-0408">Iron</keyword>
<dbReference type="SMART" id="SM01008">
    <property type="entry name" value="Ald_Xan_dh_C"/>
    <property type="match status" value="1"/>
</dbReference>
<dbReference type="Pfam" id="PF02738">
    <property type="entry name" value="MoCoBD_1"/>
    <property type="match status" value="1"/>
</dbReference>
<dbReference type="Pfam" id="PF00111">
    <property type="entry name" value="Fer2"/>
    <property type="match status" value="1"/>
</dbReference>
<dbReference type="InterPro" id="IPR001041">
    <property type="entry name" value="2Fe-2S_ferredoxin-type"/>
</dbReference>
<dbReference type="InterPro" id="IPR016208">
    <property type="entry name" value="Ald_Oxase/xanthine_DH-like"/>
</dbReference>
<dbReference type="SUPFAM" id="SSF54292">
    <property type="entry name" value="2Fe-2S ferredoxin-like"/>
    <property type="match status" value="1"/>
</dbReference>
<gene>
    <name evidence="6" type="ORF">H9657_15805</name>
</gene>
<dbReference type="Gene3D" id="3.90.1170.50">
    <property type="entry name" value="Aldehyde oxidase/xanthine dehydrogenase, a/b hammerhead"/>
    <property type="match status" value="1"/>
</dbReference>
<dbReference type="RefSeq" id="WP_191784386.1">
    <property type="nucleotide sequence ID" value="NZ_JACSQV010000015.1"/>
</dbReference>
<dbReference type="InterPro" id="IPR012675">
    <property type="entry name" value="Beta-grasp_dom_sf"/>
</dbReference>
<dbReference type="InterPro" id="IPR006058">
    <property type="entry name" value="2Fe2S_fd_BS"/>
</dbReference>
<dbReference type="InterPro" id="IPR008274">
    <property type="entry name" value="AldOxase/xan_DH_MoCoBD1"/>
</dbReference>
<comment type="caution">
    <text evidence="6">The sequence shown here is derived from an EMBL/GenBank/DDBJ whole genome shotgun (WGS) entry which is preliminary data.</text>
</comment>
<dbReference type="SUPFAM" id="SSF56003">
    <property type="entry name" value="Molybdenum cofactor-binding domain"/>
    <property type="match status" value="1"/>
</dbReference>
<feature type="domain" description="2Fe-2S ferredoxin-type" evidence="5">
    <location>
        <begin position="1"/>
        <end position="72"/>
    </location>
</feature>
<dbReference type="CDD" id="cd00207">
    <property type="entry name" value="fer2"/>
    <property type="match status" value="1"/>
</dbReference>
<dbReference type="Gene3D" id="1.10.150.120">
    <property type="entry name" value="[2Fe-2S]-binding domain"/>
    <property type="match status" value="1"/>
</dbReference>
<dbReference type="InterPro" id="IPR002888">
    <property type="entry name" value="2Fe-2S-bd"/>
</dbReference>
<keyword evidence="7" id="KW-1185">Reference proteome</keyword>
<evidence type="ECO:0000256" key="3">
    <source>
        <dbReference type="ARBA" id="ARBA00023002"/>
    </source>
</evidence>
<comment type="similarity">
    <text evidence="1">Belongs to the xanthine dehydrogenase family.</text>
</comment>
<evidence type="ECO:0000256" key="1">
    <source>
        <dbReference type="ARBA" id="ARBA00006849"/>
    </source>
</evidence>
<dbReference type="PROSITE" id="PS51085">
    <property type="entry name" value="2FE2S_FER_2"/>
    <property type="match status" value="1"/>
</dbReference>
<dbReference type="EMBL" id="JACSQV010000015">
    <property type="protein sequence ID" value="MBD7919736.1"/>
    <property type="molecule type" value="Genomic_DNA"/>
</dbReference>
<dbReference type="InterPro" id="IPR036010">
    <property type="entry name" value="2Fe-2S_ferredoxin-like_sf"/>
</dbReference>
<evidence type="ECO:0000256" key="4">
    <source>
        <dbReference type="ARBA" id="ARBA00023004"/>
    </source>
</evidence>
<keyword evidence="2" id="KW-0479">Metal-binding</keyword>
<protein>
    <submittedName>
        <fullName evidence="6">Molybdopterin-dependent oxidoreductase</fullName>
    </submittedName>
</protein>
<dbReference type="InterPro" id="IPR036856">
    <property type="entry name" value="Ald_Oxase/Xan_DH_a/b_sf"/>
</dbReference>
<evidence type="ECO:0000313" key="6">
    <source>
        <dbReference type="EMBL" id="MBD7919736.1"/>
    </source>
</evidence>
<dbReference type="Pfam" id="PF01315">
    <property type="entry name" value="Ald_Xan_dh_C"/>
    <property type="match status" value="1"/>
</dbReference>
<reference evidence="6 7" key="1">
    <citation type="submission" date="2020-08" db="EMBL/GenBank/DDBJ databases">
        <title>A Genomic Blueprint of the Chicken Gut Microbiome.</title>
        <authorList>
            <person name="Gilroy R."/>
            <person name="Ravi A."/>
            <person name="Getino M."/>
            <person name="Pursley I."/>
            <person name="Horton D.L."/>
            <person name="Alikhan N.-F."/>
            <person name="Baker D."/>
            <person name="Gharbi K."/>
            <person name="Hall N."/>
            <person name="Watson M."/>
            <person name="Adriaenssens E.M."/>
            <person name="Foster-Nyarko E."/>
            <person name="Jarju S."/>
            <person name="Secka A."/>
            <person name="Antonio M."/>
            <person name="Oren A."/>
            <person name="Chaudhuri R."/>
            <person name="La Ragione R.M."/>
            <person name="Hildebrand F."/>
            <person name="Pallen M.J."/>
        </authorList>
    </citation>
    <scope>NUCLEOTIDE SEQUENCE [LARGE SCALE GENOMIC DNA]</scope>
    <source>
        <strain evidence="6 7">Sa3CUA2</strain>
    </source>
</reference>
<dbReference type="PANTHER" id="PTHR11908:SF157">
    <property type="entry name" value="XANTHINE DEHYDROGENASE SUBUNIT D-RELATED"/>
    <property type="match status" value="1"/>
</dbReference>
<sequence length="914" mass="95942">MRVDGRDVTAVPAPGQCLRTFLRQEGHVAVKKGCDAGDCGACTVLVDGQARHSCLVPAVRALDAEVTTAAGLGTPDALSPVQEAFVDAQGFQCGFCTAGMVVTATALADDDGHVHLDEETLVRRFKGNLCRCTGYRSVRDALAGKTNVVRDGGVGDSVAVPAGRRLVCGREPFTLDEPPAGLLHLAVLGSPHVHARILAVDTSRARALPGVHLVLTHHDSPDVLFSTGRHQHRTDDPDDTRVLDDVVRFHGQRVAAVVADSPALARAACALVDVTYEPLPAVLDPEEARRPGAPLVHGDKDAATSRIADPSRNVVAASRGEVGDVAGALAASAHVVRGTWRTARVSHAALETHGAVGWLDDDGRLVVRTSTQVPFLVREELCHVFGLDRERVRVVAARVGGGFGGKQELLTEDLVTLAVLRTGRPVQYEMTREDELALAPCRHPVRVDVTLGADADGHLTAMHLDVLTDTGAYGNHAPGVLFHGIHESVAQYRCAAKRVDAEAVYTHQLPSGAFRGYGLGQVLFGLESAMDELAREVGLDPFELRRRNVVRPGDPFLVNHADTTTDLGYGVAGPDDGTPSYGLLACLDLVEDALATTRAGDAALVPAGDRWRVGEGMAVAMIATIPPRGHHATASVSVDVDGRYEVGVGTAEFGNGTSTVHVQLVATELGTTPDRVRLRQSDTDGSGFDTGAYGSTGSVVAGRAVAQAAARLRADLVAAACAVVGAGATRDHGAAPVVVGPDGVHVGDRLVTFAELGPRTAAGEHHGSPRSVAFNVHGFRVAVDTATGTVRILQSVQAADAGVVLNPEQLRGQVEGGVAQGIGSALQEETVLHAGVVTSRTFRGYRVPQMADVPPTRVLLARTHDGLGPHGAKSMSEAPYNPVAPALANAVRDALDVRPHEIPMTKDRVWRLLR</sequence>
<evidence type="ECO:0000259" key="5">
    <source>
        <dbReference type="PROSITE" id="PS51085"/>
    </source>
</evidence>
<dbReference type="InterPro" id="IPR037165">
    <property type="entry name" value="AldOxase/xan_DH_Mopterin-bd_sf"/>
</dbReference>
<name>A0ABR8QH31_9CELL</name>